<dbReference type="InterPro" id="IPR012674">
    <property type="entry name" value="Calycin"/>
</dbReference>
<evidence type="ECO:0000259" key="2">
    <source>
        <dbReference type="Pfam" id="PF00061"/>
    </source>
</evidence>
<dbReference type="InterPro" id="IPR000566">
    <property type="entry name" value="Lipocln_cytosolic_FA-bd_dom"/>
</dbReference>
<proteinExistence type="inferred from homology"/>
<comment type="similarity">
    <text evidence="1">Belongs to the calycin superfamily. Fatty-acid binding protein (FABP) family.</text>
</comment>
<dbReference type="AlphaFoldDB" id="A0A2J8M9Z7"/>
<dbReference type="Pfam" id="PF00061">
    <property type="entry name" value="Lipocalin"/>
    <property type="match status" value="1"/>
</dbReference>
<accession>A0A2J8M9Z7</accession>
<evidence type="ECO:0000313" key="3">
    <source>
        <dbReference type="EMBL" id="PNI56355.1"/>
    </source>
</evidence>
<dbReference type="EMBL" id="NBAG03000263">
    <property type="protein sequence ID" value="PNI56355.1"/>
    <property type="molecule type" value="Genomic_DNA"/>
</dbReference>
<dbReference type="GO" id="GO:0008289">
    <property type="term" value="F:lipid binding"/>
    <property type="evidence" value="ECO:0007669"/>
    <property type="project" value="InterPro"/>
</dbReference>
<evidence type="ECO:0000256" key="1">
    <source>
        <dbReference type="ARBA" id="ARBA00008390"/>
    </source>
</evidence>
<organism evidence="3 4">
    <name type="scientific">Pan troglodytes</name>
    <name type="common">Chimpanzee</name>
    <dbReference type="NCBI Taxonomy" id="9598"/>
    <lineage>
        <taxon>Eukaryota</taxon>
        <taxon>Metazoa</taxon>
        <taxon>Chordata</taxon>
        <taxon>Craniata</taxon>
        <taxon>Vertebrata</taxon>
        <taxon>Euteleostomi</taxon>
        <taxon>Mammalia</taxon>
        <taxon>Eutheria</taxon>
        <taxon>Euarchontoglires</taxon>
        <taxon>Primates</taxon>
        <taxon>Haplorrhini</taxon>
        <taxon>Catarrhini</taxon>
        <taxon>Hominidae</taxon>
        <taxon>Pan</taxon>
    </lineage>
</organism>
<gene>
    <name evidence="3" type="ORF">CK820_G0022434</name>
</gene>
<dbReference type="Proteomes" id="UP000236370">
    <property type="component" value="Unassembled WGS sequence"/>
</dbReference>
<dbReference type="SUPFAM" id="SSF50814">
    <property type="entry name" value="Lipocalins"/>
    <property type="match status" value="1"/>
</dbReference>
<reference evidence="3 4" key="1">
    <citation type="submission" date="2017-12" db="EMBL/GenBank/DDBJ databases">
        <title>High-resolution comparative analysis of great ape genomes.</title>
        <authorList>
            <person name="Pollen A."/>
            <person name="Hastie A."/>
            <person name="Hormozdiari F."/>
            <person name="Dougherty M."/>
            <person name="Liu R."/>
            <person name="Chaisson M."/>
            <person name="Hoppe E."/>
            <person name="Hill C."/>
            <person name="Pang A."/>
            <person name="Hillier L."/>
            <person name="Baker C."/>
            <person name="Armstrong J."/>
            <person name="Shendure J."/>
            <person name="Paten B."/>
            <person name="Wilson R."/>
            <person name="Chao H."/>
            <person name="Schneider V."/>
            <person name="Ventura M."/>
            <person name="Kronenberg Z."/>
            <person name="Murali S."/>
            <person name="Gordon D."/>
            <person name="Cantsilieris S."/>
            <person name="Munson K."/>
            <person name="Nelson B."/>
            <person name="Raja A."/>
            <person name="Underwood J."/>
            <person name="Diekhans M."/>
            <person name="Fiddes I."/>
            <person name="Haussler D."/>
            <person name="Eichler E."/>
        </authorList>
    </citation>
    <scope>NUCLEOTIDE SEQUENCE [LARGE SCALE GENOMIC DNA]</scope>
    <source>
        <strain evidence="3">Yerkes chimp pedigree #C0471</strain>
    </source>
</reference>
<dbReference type="InterPro" id="IPR031259">
    <property type="entry name" value="ILBP"/>
</dbReference>
<protein>
    <submittedName>
        <fullName evidence="3">FABP12 isoform 1</fullName>
    </submittedName>
</protein>
<feature type="non-terminal residue" evidence="3">
    <location>
        <position position="1"/>
    </location>
</feature>
<evidence type="ECO:0000313" key="4">
    <source>
        <dbReference type="Proteomes" id="UP000236370"/>
    </source>
</evidence>
<sequence length="89" mass="10236">FEEYMKELGIGRASRKLGRLAKPTVTISTDGDVITIKTKSIFKNNEISFKLGEEFEEITPGGHKTKVRPTTVFQTHFKRTLVRYHPRVK</sequence>
<name>A0A2J8M9Z7_PANTR</name>
<feature type="domain" description="Lipocalin/cytosolic fatty-acid binding" evidence="2">
    <location>
        <begin position="1"/>
        <end position="71"/>
    </location>
</feature>
<dbReference type="PANTHER" id="PTHR11955">
    <property type="entry name" value="FATTY ACID BINDING PROTEIN"/>
    <property type="match status" value="1"/>
</dbReference>
<comment type="caution">
    <text evidence="3">The sequence shown here is derived from an EMBL/GenBank/DDBJ whole genome shotgun (WGS) entry which is preliminary data.</text>
</comment>
<dbReference type="Gene3D" id="2.40.128.20">
    <property type="match status" value="1"/>
</dbReference>